<dbReference type="EMBL" id="CAXHTB010000015">
    <property type="protein sequence ID" value="CAL0320678.1"/>
    <property type="molecule type" value="Genomic_DNA"/>
</dbReference>
<accession>A0AAV1XH51</accession>
<keyword evidence="2" id="KW-1185">Reference proteome</keyword>
<sequence>MAEFEEIMTHTCSISGSRSAPHNSAKYEVKHVLLYASMVGAPELDLGKHWVDLARLLPLTLAMDQRVCFIG</sequence>
<reference evidence="1 2" key="1">
    <citation type="submission" date="2024-03" db="EMBL/GenBank/DDBJ databases">
        <authorList>
            <person name="Martinez-Hernandez J."/>
        </authorList>
    </citation>
    <scope>NUCLEOTIDE SEQUENCE [LARGE SCALE GENOMIC DNA]</scope>
</reference>
<dbReference type="InterPro" id="IPR039614">
    <property type="entry name" value="PMI1-like"/>
</dbReference>
<proteinExistence type="predicted"/>
<dbReference type="PANTHER" id="PTHR33414:SF1">
    <property type="entry name" value="PROTEIN PLASTID MOVEMENT IMPAIRED 1-RELATED 1"/>
    <property type="match status" value="1"/>
</dbReference>
<gene>
    <name evidence="1" type="ORF">LLUT_LOCUS21738</name>
</gene>
<protein>
    <submittedName>
        <fullName evidence="1">Uncharacterized protein</fullName>
    </submittedName>
</protein>
<comment type="caution">
    <text evidence="1">The sequence shown here is derived from an EMBL/GenBank/DDBJ whole genome shotgun (WGS) entry which is preliminary data.</text>
</comment>
<organism evidence="1 2">
    <name type="scientific">Lupinus luteus</name>
    <name type="common">European yellow lupine</name>
    <dbReference type="NCBI Taxonomy" id="3873"/>
    <lineage>
        <taxon>Eukaryota</taxon>
        <taxon>Viridiplantae</taxon>
        <taxon>Streptophyta</taxon>
        <taxon>Embryophyta</taxon>
        <taxon>Tracheophyta</taxon>
        <taxon>Spermatophyta</taxon>
        <taxon>Magnoliopsida</taxon>
        <taxon>eudicotyledons</taxon>
        <taxon>Gunneridae</taxon>
        <taxon>Pentapetalae</taxon>
        <taxon>rosids</taxon>
        <taxon>fabids</taxon>
        <taxon>Fabales</taxon>
        <taxon>Fabaceae</taxon>
        <taxon>Papilionoideae</taxon>
        <taxon>50 kb inversion clade</taxon>
        <taxon>genistoids sensu lato</taxon>
        <taxon>core genistoids</taxon>
        <taxon>Genisteae</taxon>
        <taxon>Lupinus</taxon>
    </lineage>
</organism>
<dbReference type="Proteomes" id="UP001497480">
    <property type="component" value="Unassembled WGS sequence"/>
</dbReference>
<evidence type="ECO:0000313" key="2">
    <source>
        <dbReference type="Proteomes" id="UP001497480"/>
    </source>
</evidence>
<evidence type="ECO:0000313" key="1">
    <source>
        <dbReference type="EMBL" id="CAL0320678.1"/>
    </source>
</evidence>
<dbReference type="PANTHER" id="PTHR33414">
    <property type="entry name" value="PROTEIN PLASTID MOVEMENT IMPAIRED 1-RELATED 1"/>
    <property type="match status" value="1"/>
</dbReference>
<dbReference type="AlphaFoldDB" id="A0AAV1XH51"/>
<name>A0AAV1XH51_LUPLU</name>